<evidence type="ECO:0000313" key="3">
    <source>
        <dbReference type="EMBL" id="CNU98521.1"/>
    </source>
</evidence>
<organism evidence="3 5">
    <name type="scientific">Salmonella enterica subsp. enterica serovar Bovismorbificans</name>
    <dbReference type="NCBI Taxonomy" id="58097"/>
    <lineage>
        <taxon>Bacteria</taxon>
        <taxon>Pseudomonadati</taxon>
        <taxon>Pseudomonadota</taxon>
        <taxon>Gammaproteobacteria</taxon>
        <taxon>Enterobacterales</taxon>
        <taxon>Enterobacteriaceae</taxon>
        <taxon>Salmonella</taxon>
    </lineage>
</organism>
<evidence type="ECO:0000256" key="1">
    <source>
        <dbReference type="SAM" id="MobiDB-lite"/>
    </source>
</evidence>
<gene>
    <name evidence="2" type="ORF">ERS008198_03309</name>
    <name evidence="3" type="ORF">ERS008207_03976</name>
</gene>
<dbReference type="EMBL" id="CQPD01000051">
    <property type="protein sequence ID" value="CNU98521.1"/>
    <property type="molecule type" value="Genomic_DNA"/>
</dbReference>
<dbReference type="Proteomes" id="UP000042394">
    <property type="component" value="Unassembled WGS sequence"/>
</dbReference>
<reference evidence="4 5" key="1">
    <citation type="submission" date="2015-03" db="EMBL/GenBank/DDBJ databases">
        <authorList>
            <consortium name="Pathogen Informatics"/>
        </authorList>
    </citation>
    <scope>NUCLEOTIDE SEQUENCE [LARGE SCALE GENOMIC DNA]</scope>
    <source>
        <strain evidence="2 4">A1104</strain>
        <strain evidence="3 5">D4891</strain>
    </source>
</reference>
<evidence type="ECO:0000313" key="4">
    <source>
        <dbReference type="Proteomes" id="UP000041314"/>
    </source>
</evidence>
<protein>
    <submittedName>
        <fullName evidence="3">Uncharacterized protein</fullName>
    </submittedName>
</protein>
<accession>A0A655E269</accession>
<evidence type="ECO:0000313" key="2">
    <source>
        <dbReference type="EMBL" id="CNU67494.1"/>
    </source>
</evidence>
<evidence type="ECO:0000313" key="5">
    <source>
        <dbReference type="Proteomes" id="UP000042394"/>
    </source>
</evidence>
<proteinExistence type="predicted"/>
<dbReference type="EMBL" id="CQPA01000030">
    <property type="protein sequence ID" value="CNU67494.1"/>
    <property type="molecule type" value="Genomic_DNA"/>
</dbReference>
<feature type="region of interest" description="Disordered" evidence="1">
    <location>
        <begin position="1"/>
        <end position="49"/>
    </location>
</feature>
<feature type="compositionally biased region" description="Polar residues" evidence="1">
    <location>
        <begin position="1"/>
        <end position="16"/>
    </location>
</feature>
<dbReference type="AlphaFoldDB" id="A0A655E269"/>
<name>A0A655E269_SALET</name>
<dbReference type="Proteomes" id="UP000041314">
    <property type="component" value="Unassembled WGS sequence"/>
</dbReference>
<sequence length="83" mass="8817">MCSAEASSPTQASTNAPAIAGSAPRAGTRPSTAYWRPNASHRVTPTDPCKQSVKISSGNSCMAFTLFFCALMRFDNQIRLGYG</sequence>